<dbReference type="RefSeq" id="WP_263741100.1">
    <property type="nucleotide sequence ID" value="NZ_JAOWKZ010000004.1"/>
</dbReference>
<dbReference type="SFLD" id="SFLDS00029">
    <property type="entry name" value="Radical_SAM"/>
    <property type="match status" value="1"/>
</dbReference>
<sequence>MRLTLLNPPHTAIGSRVPSEHLPPFGLLSIGGPLIDAGHRVRLVNADPDPMDMARIVVECLYDCPDAVLIGHSGSSSANPTVVEIARALKRARPDLTIIYGGVFPTYHWQDVLAEVPEIDIIVHGEGEVTAPALIAALAARQPLVEIAGLAYRENGRPVATHSAPMLTDLDGTRIGWELIDFAQHSYWGGRRAVIMQFSPGCPHLCTYCGQRGFWTRWRHRDPVRFAAEIARLVRDHGVELINLADENPTSSRRAWKAFLEALIAEDVNVTIIGSTRADDIVRDADILHLYKRAGVLRFLLGIEGTDEATLNAIKKGGSRSKDREAIRLLRQHGMIGLCTFAVGFEEETDRDYWRMLRQLLAYDPDQVMSIYATPHRWTPFHAQSATRRVIQPDLRLWDYKHQVLETPNVPAWRVFLWVKVIEAVLQLRPKALWRTYLHPDPEIRHAMRWYSRMGRRVVLHEVLSFLFRERRSAGPSVAAFWGGKQFDEEALSRSGRSGKQTGRMIMGGTRDPAYLR</sequence>
<dbReference type="SUPFAM" id="SSF102114">
    <property type="entry name" value="Radical SAM enzymes"/>
    <property type="match status" value="1"/>
</dbReference>
<dbReference type="PANTHER" id="PTHR43409">
    <property type="entry name" value="ANAEROBIC MAGNESIUM-PROTOPORPHYRIN IX MONOMETHYL ESTER CYCLASE-RELATED"/>
    <property type="match status" value="1"/>
</dbReference>
<evidence type="ECO:0000256" key="2">
    <source>
        <dbReference type="ARBA" id="ARBA00022691"/>
    </source>
</evidence>
<dbReference type="PROSITE" id="PS51918">
    <property type="entry name" value="RADICAL_SAM"/>
    <property type="match status" value="1"/>
</dbReference>
<dbReference type="InterPro" id="IPR034466">
    <property type="entry name" value="Methyltransferase_Class_B"/>
</dbReference>
<dbReference type="CDD" id="cd02068">
    <property type="entry name" value="radical_SAM_B12_BD"/>
    <property type="match status" value="1"/>
</dbReference>
<keyword evidence="5" id="KW-0411">Iron-sulfur</keyword>
<dbReference type="Pfam" id="PF02310">
    <property type="entry name" value="B12-binding"/>
    <property type="match status" value="1"/>
</dbReference>
<dbReference type="Gene3D" id="3.40.50.280">
    <property type="entry name" value="Cobalamin-binding domain"/>
    <property type="match status" value="1"/>
</dbReference>
<dbReference type="InterPro" id="IPR023404">
    <property type="entry name" value="rSAM_horseshoe"/>
</dbReference>
<dbReference type="Pfam" id="PF04055">
    <property type="entry name" value="Radical_SAM"/>
    <property type="match status" value="1"/>
</dbReference>
<dbReference type="SFLD" id="SFLDG01082">
    <property type="entry name" value="B12-binding_domain_containing"/>
    <property type="match status" value="1"/>
</dbReference>
<name>A0ABT2ZRT3_9RHOB</name>
<dbReference type="InterPro" id="IPR006638">
    <property type="entry name" value="Elp3/MiaA/NifB-like_rSAM"/>
</dbReference>
<dbReference type="Proteomes" id="UP001652564">
    <property type="component" value="Unassembled WGS sequence"/>
</dbReference>
<evidence type="ECO:0000313" key="9">
    <source>
        <dbReference type="EMBL" id="MCV2873870.1"/>
    </source>
</evidence>
<evidence type="ECO:0000259" key="7">
    <source>
        <dbReference type="PROSITE" id="PS51332"/>
    </source>
</evidence>
<dbReference type="InterPro" id="IPR007197">
    <property type="entry name" value="rSAM"/>
</dbReference>
<dbReference type="PROSITE" id="PS51332">
    <property type="entry name" value="B12_BINDING"/>
    <property type="match status" value="1"/>
</dbReference>
<keyword evidence="2" id="KW-0949">S-adenosyl-L-methionine</keyword>
<evidence type="ECO:0000256" key="3">
    <source>
        <dbReference type="ARBA" id="ARBA00022723"/>
    </source>
</evidence>
<dbReference type="InterPro" id="IPR036724">
    <property type="entry name" value="Cobalamin-bd_sf"/>
</dbReference>
<dbReference type="InterPro" id="IPR051198">
    <property type="entry name" value="BchE-like"/>
</dbReference>
<dbReference type="Gene3D" id="3.80.30.20">
    <property type="entry name" value="tm_1862 like domain"/>
    <property type="match status" value="1"/>
</dbReference>
<dbReference type="InterPro" id="IPR058240">
    <property type="entry name" value="rSAM_sf"/>
</dbReference>
<feature type="domain" description="Radical SAM core" evidence="8">
    <location>
        <begin position="188"/>
        <end position="409"/>
    </location>
</feature>
<dbReference type="NCBIfam" id="TIGR02026">
    <property type="entry name" value="BchE"/>
    <property type="match status" value="1"/>
</dbReference>
<evidence type="ECO:0000256" key="5">
    <source>
        <dbReference type="ARBA" id="ARBA00023014"/>
    </source>
</evidence>
<dbReference type="SFLD" id="SFLDG01123">
    <property type="entry name" value="methyltransferase_(Class_B)"/>
    <property type="match status" value="1"/>
</dbReference>
<feature type="domain" description="B12-binding" evidence="7">
    <location>
        <begin position="9"/>
        <end position="145"/>
    </location>
</feature>
<evidence type="ECO:0000313" key="10">
    <source>
        <dbReference type="Proteomes" id="UP001652564"/>
    </source>
</evidence>
<reference evidence="9 10" key="1">
    <citation type="submission" date="2022-10" db="EMBL/GenBank/DDBJ databases">
        <title>Defluviimonas sp. nov., isolated from ocean surface sediments.</title>
        <authorList>
            <person name="He W."/>
            <person name="Wang L."/>
            <person name="Zhang D.-F."/>
        </authorList>
    </citation>
    <scope>NUCLEOTIDE SEQUENCE [LARGE SCALE GENOMIC DNA]</scope>
    <source>
        <strain evidence="9 10">WL0050</strain>
    </source>
</reference>
<keyword evidence="10" id="KW-1185">Reference proteome</keyword>
<comment type="caution">
    <text evidence="9">The sequence shown here is derived from an EMBL/GenBank/DDBJ whole genome shotgun (WGS) entry which is preliminary data.</text>
</comment>
<proteinExistence type="predicted"/>
<evidence type="ECO:0000256" key="1">
    <source>
        <dbReference type="ARBA" id="ARBA00001966"/>
    </source>
</evidence>
<evidence type="ECO:0000259" key="8">
    <source>
        <dbReference type="PROSITE" id="PS51918"/>
    </source>
</evidence>
<dbReference type="PANTHER" id="PTHR43409:SF13">
    <property type="entry name" value="ANAEROBIC MAGNESIUM-PROTOPORPHYRIN IX MONOMETHYL ESTER CYCLASE"/>
    <property type="match status" value="1"/>
</dbReference>
<comment type="cofactor">
    <cofactor evidence="1">
        <name>[4Fe-4S] cluster</name>
        <dbReference type="ChEBI" id="CHEBI:49883"/>
    </cofactor>
</comment>
<keyword evidence="3" id="KW-0479">Metal-binding</keyword>
<accession>A0ABT2ZRT3</accession>
<dbReference type="EMBL" id="JAOWKZ010000004">
    <property type="protein sequence ID" value="MCV2873870.1"/>
    <property type="molecule type" value="Genomic_DNA"/>
</dbReference>
<feature type="region of interest" description="Disordered" evidence="6">
    <location>
        <begin position="492"/>
        <end position="517"/>
    </location>
</feature>
<organism evidence="9 10">
    <name type="scientific">Albidovulum litorale</name>
    <dbReference type="NCBI Taxonomy" id="2984134"/>
    <lineage>
        <taxon>Bacteria</taxon>
        <taxon>Pseudomonadati</taxon>
        <taxon>Pseudomonadota</taxon>
        <taxon>Alphaproteobacteria</taxon>
        <taxon>Rhodobacterales</taxon>
        <taxon>Paracoccaceae</taxon>
        <taxon>Albidovulum</taxon>
    </lineage>
</organism>
<protein>
    <submittedName>
        <fullName evidence="9">Magnesium-protoporphyrin IX monomethyl ester anaerobic oxidative cyclase</fullName>
    </submittedName>
</protein>
<evidence type="ECO:0000256" key="4">
    <source>
        <dbReference type="ARBA" id="ARBA00023004"/>
    </source>
</evidence>
<dbReference type="SMART" id="SM00729">
    <property type="entry name" value="Elp3"/>
    <property type="match status" value="1"/>
</dbReference>
<dbReference type="SUPFAM" id="SSF52242">
    <property type="entry name" value="Cobalamin (vitamin B12)-binding domain"/>
    <property type="match status" value="1"/>
</dbReference>
<dbReference type="InterPro" id="IPR006158">
    <property type="entry name" value="Cobalamin-bd"/>
</dbReference>
<dbReference type="CDD" id="cd01335">
    <property type="entry name" value="Radical_SAM"/>
    <property type="match status" value="1"/>
</dbReference>
<keyword evidence="4" id="KW-0408">Iron</keyword>
<gene>
    <name evidence="9" type="primary">bchE</name>
    <name evidence="9" type="ORF">OEZ71_16355</name>
</gene>
<evidence type="ECO:0000256" key="6">
    <source>
        <dbReference type="SAM" id="MobiDB-lite"/>
    </source>
</evidence>